<sequence>MARQLARSFERPITKQLELDYLLYLPDGYREDASQGWPLILFLHGMGQRGDDLELIKKHGIPKIVEERNDFPFVAVSPQCKESTYWPMELESLIALLDDVVARYNVDAGRIYLTGLSMGGYGTWLLATAYPERFAAIAPICGGGFPVMASRLKDVPVWAFHGAKDETVPLSESERMVHALKACGGEVRFTVYPQAGHDAWTETYDNPELYEWFLRHRRK</sequence>
<dbReference type="Pfam" id="PF02230">
    <property type="entry name" value="Abhydrolase_2"/>
    <property type="match status" value="1"/>
</dbReference>
<keyword evidence="1" id="KW-0732">Signal</keyword>
<dbReference type="EMBL" id="CP019699">
    <property type="protein sequence ID" value="AQS54651.1"/>
    <property type="molecule type" value="Genomic_DNA"/>
</dbReference>
<dbReference type="GO" id="GO:0016787">
    <property type="term" value="F:hydrolase activity"/>
    <property type="evidence" value="ECO:0007669"/>
    <property type="project" value="InterPro"/>
</dbReference>
<dbReference type="ESTHER" id="9bacl-a0a1u9k3n4">
    <property type="family name" value="5_AlphaBeta_hydrolase"/>
</dbReference>
<dbReference type="InterPro" id="IPR029058">
    <property type="entry name" value="AB_hydrolase_fold"/>
</dbReference>
<evidence type="ECO:0000313" key="4">
    <source>
        <dbReference type="Proteomes" id="UP000188603"/>
    </source>
</evidence>
<dbReference type="AlphaFoldDB" id="A0A1U9K3N4"/>
<evidence type="ECO:0000259" key="2">
    <source>
        <dbReference type="Pfam" id="PF02230"/>
    </source>
</evidence>
<accession>A0A1U9K3N4</accession>
<dbReference type="Proteomes" id="UP000188603">
    <property type="component" value="Chromosome"/>
</dbReference>
<dbReference type="InterPro" id="IPR003140">
    <property type="entry name" value="PLipase/COase/thioEstase"/>
</dbReference>
<dbReference type="PANTHER" id="PTHR43037">
    <property type="entry name" value="UNNAMED PRODUCT-RELATED"/>
    <property type="match status" value="1"/>
</dbReference>
<dbReference type="Gene3D" id="3.40.50.1820">
    <property type="entry name" value="alpha/beta hydrolase"/>
    <property type="match status" value="1"/>
</dbReference>
<proteinExistence type="predicted"/>
<evidence type="ECO:0000256" key="1">
    <source>
        <dbReference type="ARBA" id="ARBA00022729"/>
    </source>
</evidence>
<feature type="domain" description="Phospholipase/carboxylesterase/thioesterase" evidence="2">
    <location>
        <begin position="71"/>
        <end position="202"/>
    </location>
</feature>
<dbReference type="SUPFAM" id="SSF53474">
    <property type="entry name" value="alpha/beta-Hydrolases"/>
    <property type="match status" value="1"/>
</dbReference>
<gene>
    <name evidence="3" type="ORF">B0W44_01480</name>
</gene>
<evidence type="ECO:0000313" key="3">
    <source>
        <dbReference type="EMBL" id="AQS54651.1"/>
    </source>
</evidence>
<dbReference type="KEGG" id="ntr:B0W44_01480"/>
<name>A0A1U9K3N4_9BACL</name>
<keyword evidence="4" id="KW-1185">Reference proteome</keyword>
<dbReference type="RefSeq" id="WP_077718470.1">
    <property type="nucleotide sequence ID" value="NZ_CP019699.1"/>
</dbReference>
<dbReference type="PANTHER" id="PTHR43037:SF1">
    <property type="entry name" value="BLL1128 PROTEIN"/>
    <property type="match status" value="1"/>
</dbReference>
<organism evidence="3 4">
    <name type="scientific">Novibacillus thermophilus</name>
    <dbReference type="NCBI Taxonomy" id="1471761"/>
    <lineage>
        <taxon>Bacteria</taxon>
        <taxon>Bacillati</taxon>
        <taxon>Bacillota</taxon>
        <taxon>Bacilli</taxon>
        <taxon>Bacillales</taxon>
        <taxon>Thermoactinomycetaceae</taxon>
        <taxon>Novibacillus</taxon>
    </lineage>
</organism>
<protein>
    <submittedName>
        <fullName evidence="3">Phospholipase</fullName>
    </submittedName>
</protein>
<dbReference type="STRING" id="1471761.B0W44_01480"/>
<reference evidence="3 4" key="1">
    <citation type="journal article" date="2015" name="Int. J. Syst. Evol. Microbiol.">
        <title>Novibacillus thermophilus gen. nov., sp. nov., a Gram-staining-negative and moderately thermophilic member of the family Thermoactinomycetaceae.</title>
        <authorList>
            <person name="Yang G."/>
            <person name="Chen J."/>
            <person name="Zhou S."/>
        </authorList>
    </citation>
    <scope>NUCLEOTIDE SEQUENCE [LARGE SCALE GENOMIC DNA]</scope>
    <source>
        <strain evidence="3 4">SG-1</strain>
    </source>
</reference>
<dbReference type="InterPro" id="IPR050955">
    <property type="entry name" value="Plant_Biomass_Hydrol_Est"/>
</dbReference>